<feature type="transmembrane region" description="Helical" evidence="2">
    <location>
        <begin position="574"/>
        <end position="596"/>
    </location>
</feature>
<feature type="transmembrane region" description="Helical" evidence="2">
    <location>
        <begin position="515"/>
        <end position="535"/>
    </location>
</feature>
<keyword evidence="2" id="KW-1133">Transmembrane helix</keyword>
<evidence type="ECO:0000256" key="1">
    <source>
        <dbReference type="SAM" id="MobiDB-lite"/>
    </source>
</evidence>
<keyword evidence="4" id="KW-1185">Reference proteome</keyword>
<keyword evidence="2" id="KW-0812">Transmembrane</keyword>
<proteinExistence type="predicted"/>
<comment type="caution">
    <text evidence="3">The sequence shown here is derived from an EMBL/GenBank/DDBJ whole genome shotgun (WGS) entry which is preliminary data.</text>
</comment>
<feature type="region of interest" description="Disordered" evidence="1">
    <location>
        <begin position="795"/>
        <end position="834"/>
    </location>
</feature>
<sequence length="933" mass="99461">MANKFVVGAAMVAGGGVAAYTWHTQQLADNEKREAERADEERLCKLEAELAARGVDALRRMRGRMNTAELGSKLAKQLIARVHAWALCRRAHARAHGFSLPLVRARDGVARASEVALAVALASDDGRAMCGRETTIEATLADIFDGGTSDRALGLPVSSISSADVLAICAFLEARARESVFENGAGATIDLLPANGWGAVLSLSALNDHPEKYALRLFAVPALTLGMIKPLSALAALLGLRVGIWSEHTEERVGQVARQPTTATVRVTMPTTLHKRLEPTVLALATFPLSKIEVTCRGGEGGQMVFDFATARPLAARPPALPREAAAHASRASELLAWLEHAAQCRAIARRFDALVARVQGRRGHVPLEHLAACASNLRVLQRDWLGALRAEDAKQLLTLDATGGAALHAALLKTVPPPADDAKGAALVRREVVAFVDSYVKLVRIRLHVVPSLADGSAPADVLEDSSASEEALGSIGLVTGAAPTRLRMRLLLRESAWKRQSSAPRFASLPPPFVAGCLAVLALLWLLFSWLSFMATPSRRMVRCHVGAAGQALLDALPDALRGEHNLARLGWALYLFLGALTLRSVRAGFAFYLERQPEDVFAELQLRAYASLAGAQRWEPPIERTLRLLEAHCSALAAVWTGRLAERAFHDALRRERIGEGAAAGLLQDLLAAQRARGTARRSVHHAWRYTHVGRKLRAWRTRFFARYAALSSVASARHARAEEVAEEADEAEAEAEADGGALLPGGLDAAERFLRLPCAAGGKEEEEEEEEEEESAMTHSQRLLAGAFASAGVPNAEGPRPLGGAALLTGPQATPRPSGRAPRPRPHAGARTVEEALKAGGWELVRKRTHVVFKRRIGGRTQTHVQSATPSARNASRAMLSNLRKADEAASAHAAAGDDGGGAGCAGGAPGGAQPGSKASKRKARAGRT</sequence>
<keyword evidence="2" id="KW-0472">Membrane</keyword>
<evidence type="ECO:0000313" key="3">
    <source>
        <dbReference type="EMBL" id="KAG8470104.1"/>
    </source>
</evidence>
<dbReference type="EMBL" id="JAGTXO010000001">
    <property type="protein sequence ID" value="KAG8470104.1"/>
    <property type="molecule type" value="Genomic_DNA"/>
</dbReference>
<feature type="compositionally biased region" description="Acidic residues" evidence="1">
    <location>
        <begin position="728"/>
        <end position="741"/>
    </location>
</feature>
<reference evidence="3" key="1">
    <citation type="submission" date="2021-05" db="EMBL/GenBank/DDBJ databases">
        <title>The genome of the haptophyte Pavlova lutheri (Diacronema luteri, Pavlovales) - a model for lipid biosynthesis in eukaryotic algae.</title>
        <authorList>
            <person name="Hulatt C.J."/>
            <person name="Posewitz M.C."/>
        </authorList>
    </citation>
    <scope>NUCLEOTIDE SEQUENCE</scope>
    <source>
        <strain evidence="3">NIVA-4/92</strain>
    </source>
</reference>
<feature type="region of interest" description="Disordered" evidence="1">
    <location>
        <begin position="725"/>
        <end position="746"/>
    </location>
</feature>
<feature type="compositionally biased region" description="Polar residues" evidence="1">
    <location>
        <begin position="864"/>
        <end position="878"/>
    </location>
</feature>
<dbReference type="AlphaFoldDB" id="A0A8J5Y2M1"/>
<evidence type="ECO:0000313" key="4">
    <source>
        <dbReference type="Proteomes" id="UP000751190"/>
    </source>
</evidence>
<gene>
    <name evidence="3" type="ORF">KFE25_008525</name>
</gene>
<feature type="region of interest" description="Disordered" evidence="1">
    <location>
        <begin position="859"/>
        <end position="933"/>
    </location>
</feature>
<dbReference type="Proteomes" id="UP000751190">
    <property type="component" value="Unassembled WGS sequence"/>
</dbReference>
<accession>A0A8J5Y2M1</accession>
<name>A0A8J5Y2M1_DIALT</name>
<protein>
    <submittedName>
        <fullName evidence="3">Uncharacterized protein</fullName>
    </submittedName>
</protein>
<feature type="compositionally biased region" description="Gly residues" evidence="1">
    <location>
        <begin position="902"/>
        <end position="918"/>
    </location>
</feature>
<organism evidence="3 4">
    <name type="scientific">Diacronema lutheri</name>
    <name type="common">Unicellular marine alga</name>
    <name type="synonym">Monochrysis lutheri</name>
    <dbReference type="NCBI Taxonomy" id="2081491"/>
    <lineage>
        <taxon>Eukaryota</taxon>
        <taxon>Haptista</taxon>
        <taxon>Haptophyta</taxon>
        <taxon>Pavlovophyceae</taxon>
        <taxon>Pavlovales</taxon>
        <taxon>Pavlovaceae</taxon>
        <taxon>Diacronema</taxon>
    </lineage>
</organism>
<feature type="compositionally biased region" description="Basic residues" evidence="1">
    <location>
        <begin position="923"/>
        <end position="933"/>
    </location>
</feature>
<evidence type="ECO:0000256" key="2">
    <source>
        <dbReference type="SAM" id="Phobius"/>
    </source>
</evidence>